<keyword evidence="2" id="KW-1185">Reference proteome</keyword>
<gene>
    <name evidence="1" type="ORF">KIPB_015504</name>
</gene>
<dbReference type="EMBL" id="BDIP01008735">
    <property type="protein sequence ID" value="GCA64831.1"/>
    <property type="molecule type" value="Genomic_DNA"/>
</dbReference>
<reference evidence="1 2" key="1">
    <citation type="journal article" date="2018" name="PLoS ONE">
        <title>The draft genome of Kipferlia bialata reveals reductive genome evolution in fornicate parasites.</title>
        <authorList>
            <person name="Tanifuji G."/>
            <person name="Takabayashi S."/>
            <person name="Kume K."/>
            <person name="Takagi M."/>
            <person name="Nakayama T."/>
            <person name="Kamikawa R."/>
            <person name="Inagaki Y."/>
            <person name="Hashimoto T."/>
        </authorList>
    </citation>
    <scope>NUCLEOTIDE SEQUENCE [LARGE SCALE GENOMIC DNA]</scope>
    <source>
        <strain evidence="1">NY0173</strain>
    </source>
</reference>
<sequence>MQGARVGRGMCEGAVFPEGDQAPTRTQRPRFEVSAYASETVVNVAQCPNAGRKRTDLVTVIVPPRTAPFTLASCGRMTMRVDQVRLLVPWRDQRVACTRNNTEVTFVGHNGNISTHPCTDGEEARVPLRVYTGNPEESPTMTIVYE</sequence>
<comment type="caution">
    <text evidence="1">The sequence shown here is derived from an EMBL/GenBank/DDBJ whole genome shotgun (WGS) entry which is preliminary data.</text>
</comment>
<protein>
    <submittedName>
        <fullName evidence="1">Uncharacterized protein</fullName>
    </submittedName>
</protein>
<proteinExistence type="predicted"/>
<name>A0A391NUD9_9EUKA</name>
<dbReference type="Proteomes" id="UP000265618">
    <property type="component" value="Unassembled WGS sequence"/>
</dbReference>
<accession>A0A391NUD9</accession>
<evidence type="ECO:0000313" key="1">
    <source>
        <dbReference type="EMBL" id="GCA64831.1"/>
    </source>
</evidence>
<evidence type="ECO:0000313" key="2">
    <source>
        <dbReference type="Proteomes" id="UP000265618"/>
    </source>
</evidence>
<organism evidence="1 2">
    <name type="scientific">Kipferlia bialata</name>
    <dbReference type="NCBI Taxonomy" id="797122"/>
    <lineage>
        <taxon>Eukaryota</taxon>
        <taxon>Metamonada</taxon>
        <taxon>Carpediemonas-like organisms</taxon>
        <taxon>Kipferlia</taxon>
    </lineage>
</organism>
<dbReference type="AlphaFoldDB" id="A0A391NUD9"/>